<feature type="domain" description="L,D-TPase catalytic" evidence="9">
    <location>
        <begin position="207"/>
        <end position="381"/>
    </location>
</feature>
<dbReference type="CDD" id="cd16913">
    <property type="entry name" value="YkuD_like"/>
    <property type="match status" value="1"/>
</dbReference>
<keyword evidence="5 7" id="KW-0573">Peptidoglycan synthesis</keyword>
<evidence type="ECO:0000256" key="2">
    <source>
        <dbReference type="ARBA" id="ARBA00005992"/>
    </source>
</evidence>
<name>A0A1E3VK99_9HYPH</name>
<dbReference type="PROSITE" id="PS52029">
    <property type="entry name" value="LD_TPASE"/>
    <property type="match status" value="1"/>
</dbReference>
<dbReference type="PANTHER" id="PTHR41533">
    <property type="entry name" value="L,D-TRANSPEPTIDASE HI_1667-RELATED"/>
    <property type="match status" value="1"/>
</dbReference>
<evidence type="ECO:0000256" key="4">
    <source>
        <dbReference type="ARBA" id="ARBA00022960"/>
    </source>
</evidence>
<evidence type="ECO:0000256" key="7">
    <source>
        <dbReference type="PROSITE-ProRule" id="PRU01373"/>
    </source>
</evidence>
<sequence length="449" mass="49878">MVTRSFLRRSFSLSVNGAAFAGAIAALLLSLSSGAAQAQFNPYRVFTDSGPVTQEEKDRRQAERDALRDRISPQFRMDVPFVSEASVQGLEAAIGRYRQIVAAGGWPMVRGDTTLRPGDSSAEIVTIRQHLIMEGDLPPGSGTSGRFDDEFRDGLTRFQIRNGLRVSGFLDQRTLKALNVPARERLRQLEANLPRVKQLMKINRSPRYVLVNVPAYTAQAVQKGQLALDSAVVVGKPSRATPQVDAKIVEVNFFPVWSVPDSIARKDLIPAIRKDMSYFYDNRFNVSRTWGSAPLDPQQVDWMSPQVASYKFRQDPGPQNALGLVRINMPNKHAVYMHDTPLKRLFNQSQRAFSSGCVRVESVWELVAWLLGPQGWDLAKVETQVASGEKKNVKLRSAVPVHFVYLTAFANSRGVAQFRPDIYGQDAADDGFDDQPDALVVSESRAVTP</sequence>
<dbReference type="OrthoDB" id="9778545at2"/>
<evidence type="ECO:0000256" key="1">
    <source>
        <dbReference type="ARBA" id="ARBA00004752"/>
    </source>
</evidence>
<evidence type="ECO:0000256" key="3">
    <source>
        <dbReference type="ARBA" id="ARBA00022679"/>
    </source>
</evidence>
<dbReference type="Gene3D" id="2.40.440.10">
    <property type="entry name" value="L,D-transpeptidase catalytic domain-like"/>
    <property type="match status" value="1"/>
</dbReference>
<feature type="active site" description="Proton donor/acceptor" evidence="7">
    <location>
        <position position="338"/>
    </location>
</feature>
<organism evidence="10 11">
    <name type="scientific">Methyloceanibacter marginalis</name>
    <dbReference type="NCBI Taxonomy" id="1774971"/>
    <lineage>
        <taxon>Bacteria</taxon>
        <taxon>Pseudomonadati</taxon>
        <taxon>Pseudomonadota</taxon>
        <taxon>Alphaproteobacteria</taxon>
        <taxon>Hyphomicrobiales</taxon>
        <taxon>Hyphomicrobiaceae</taxon>
        <taxon>Methyloceanibacter</taxon>
    </lineage>
</organism>
<dbReference type="InterPro" id="IPR052905">
    <property type="entry name" value="LD-transpeptidase_YkuD-like"/>
</dbReference>
<accession>A0A1E3VK99</accession>
<dbReference type="RefSeq" id="WP_083238586.1">
    <property type="nucleotide sequence ID" value="NZ_LPWD01000470.1"/>
</dbReference>
<keyword evidence="4 7" id="KW-0133">Cell shape</keyword>
<dbReference type="SUPFAM" id="SSF47090">
    <property type="entry name" value="PGBD-like"/>
    <property type="match status" value="1"/>
</dbReference>
<gene>
    <name evidence="10" type="ORF">AUC71_05355</name>
</gene>
<dbReference type="InterPro" id="IPR036366">
    <property type="entry name" value="PGBDSf"/>
</dbReference>
<dbReference type="InterPro" id="IPR038063">
    <property type="entry name" value="Transpep_catalytic_dom"/>
</dbReference>
<comment type="caution">
    <text evidence="10">The sequence shown here is derived from an EMBL/GenBank/DDBJ whole genome shotgun (WGS) entry which is preliminary data.</text>
</comment>
<evidence type="ECO:0000313" key="11">
    <source>
        <dbReference type="Proteomes" id="UP000095042"/>
    </source>
</evidence>
<keyword evidence="8" id="KW-0732">Signal</keyword>
<dbReference type="AlphaFoldDB" id="A0A1E3VK99"/>
<dbReference type="Proteomes" id="UP000095042">
    <property type="component" value="Unassembled WGS sequence"/>
</dbReference>
<evidence type="ECO:0000256" key="6">
    <source>
        <dbReference type="ARBA" id="ARBA00023316"/>
    </source>
</evidence>
<comment type="similarity">
    <text evidence="2">Belongs to the YkuD family.</text>
</comment>
<dbReference type="InterPro" id="IPR002477">
    <property type="entry name" value="Peptidoglycan-bd-like"/>
</dbReference>
<dbReference type="PANTHER" id="PTHR41533:SF1">
    <property type="entry name" value="L,D-TRANSPEPTIDASE YCBB-RELATED"/>
    <property type="match status" value="1"/>
</dbReference>
<dbReference type="GO" id="GO:0071555">
    <property type="term" value="P:cell wall organization"/>
    <property type="evidence" value="ECO:0007669"/>
    <property type="project" value="UniProtKB-UniRule"/>
</dbReference>
<evidence type="ECO:0000313" key="10">
    <source>
        <dbReference type="EMBL" id="ODR93406.1"/>
    </source>
</evidence>
<feature type="signal peptide" evidence="8">
    <location>
        <begin position="1"/>
        <end position="38"/>
    </location>
</feature>
<evidence type="ECO:0000256" key="8">
    <source>
        <dbReference type="SAM" id="SignalP"/>
    </source>
</evidence>
<dbReference type="Pfam" id="PF01471">
    <property type="entry name" value="PG_binding_1"/>
    <property type="match status" value="1"/>
</dbReference>
<dbReference type="Gene3D" id="1.10.101.10">
    <property type="entry name" value="PGBD-like superfamily/PGBD"/>
    <property type="match status" value="1"/>
</dbReference>
<evidence type="ECO:0000256" key="5">
    <source>
        <dbReference type="ARBA" id="ARBA00022984"/>
    </source>
</evidence>
<dbReference type="InterPro" id="IPR005490">
    <property type="entry name" value="LD_TPept_cat_dom"/>
</dbReference>
<keyword evidence="11" id="KW-1185">Reference proteome</keyword>
<dbReference type="GO" id="GO:0016740">
    <property type="term" value="F:transferase activity"/>
    <property type="evidence" value="ECO:0007669"/>
    <property type="project" value="UniProtKB-KW"/>
</dbReference>
<keyword evidence="6 7" id="KW-0961">Cell wall biogenesis/degradation</keyword>
<dbReference type="SUPFAM" id="SSF141523">
    <property type="entry name" value="L,D-transpeptidase catalytic domain-like"/>
    <property type="match status" value="1"/>
</dbReference>
<evidence type="ECO:0000259" key="9">
    <source>
        <dbReference type="PROSITE" id="PS52029"/>
    </source>
</evidence>
<feature type="active site" description="Nucleophile" evidence="7">
    <location>
        <position position="357"/>
    </location>
</feature>
<protein>
    <recommendedName>
        <fullName evidence="9">L,D-TPase catalytic domain-containing protein</fullName>
    </recommendedName>
</protein>
<dbReference type="GO" id="GO:0009252">
    <property type="term" value="P:peptidoglycan biosynthetic process"/>
    <property type="evidence" value="ECO:0007669"/>
    <property type="project" value="UniProtKB-UniPathway"/>
</dbReference>
<comment type="pathway">
    <text evidence="1 7">Cell wall biogenesis; peptidoglycan biosynthesis.</text>
</comment>
<dbReference type="GO" id="GO:0008360">
    <property type="term" value="P:regulation of cell shape"/>
    <property type="evidence" value="ECO:0007669"/>
    <property type="project" value="UniProtKB-UniRule"/>
</dbReference>
<dbReference type="Pfam" id="PF03734">
    <property type="entry name" value="YkuD"/>
    <property type="match status" value="1"/>
</dbReference>
<dbReference type="UniPathway" id="UPA00219"/>
<dbReference type="InterPro" id="IPR036365">
    <property type="entry name" value="PGBD-like_sf"/>
</dbReference>
<reference evidence="10 11" key="1">
    <citation type="journal article" date="2016" name="Environ. Microbiol.">
        <title>New Methyloceanibacter diversity from North Sea sediments includes methanotroph containing solely the soluble methane monooxygenase.</title>
        <authorList>
            <person name="Vekeman B."/>
            <person name="Kerckhof F.M."/>
            <person name="Cremers G."/>
            <person name="de Vos P."/>
            <person name="Vandamme P."/>
            <person name="Boon N."/>
            <person name="Op den Camp H.J."/>
            <person name="Heylen K."/>
        </authorList>
    </citation>
    <scope>NUCLEOTIDE SEQUENCE [LARGE SCALE GENOMIC DNA]</scope>
    <source>
        <strain evidence="10 11">R-67177</strain>
    </source>
</reference>
<dbReference type="GO" id="GO:0004180">
    <property type="term" value="F:carboxypeptidase activity"/>
    <property type="evidence" value="ECO:0007669"/>
    <property type="project" value="UniProtKB-ARBA"/>
</dbReference>
<keyword evidence="3" id="KW-0808">Transferase</keyword>
<dbReference type="EMBL" id="LPWD01000470">
    <property type="protein sequence ID" value="ODR93406.1"/>
    <property type="molecule type" value="Genomic_DNA"/>
</dbReference>
<proteinExistence type="inferred from homology"/>
<feature type="chain" id="PRO_5009138319" description="L,D-TPase catalytic domain-containing protein" evidence="8">
    <location>
        <begin position="39"/>
        <end position="449"/>
    </location>
</feature>